<feature type="region of interest" description="Disordered" evidence="1">
    <location>
        <begin position="227"/>
        <end position="258"/>
    </location>
</feature>
<keyword evidence="3" id="KW-1185">Reference proteome</keyword>
<name>D7G1X9_ECTSI</name>
<reference evidence="2 3" key="1">
    <citation type="journal article" date="2010" name="Nature">
        <title>The Ectocarpus genome and the independent evolution of multicellularity in brown algae.</title>
        <authorList>
            <person name="Cock J.M."/>
            <person name="Sterck L."/>
            <person name="Rouze P."/>
            <person name="Scornet D."/>
            <person name="Allen A.E."/>
            <person name="Amoutzias G."/>
            <person name="Anthouard V."/>
            <person name="Artiguenave F."/>
            <person name="Aury J.M."/>
            <person name="Badger J.H."/>
            <person name="Beszteri B."/>
            <person name="Billiau K."/>
            <person name="Bonnet E."/>
            <person name="Bothwell J.H."/>
            <person name="Bowler C."/>
            <person name="Boyen C."/>
            <person name="Brownlee C."/>
            <person name="Carrano C.J."/>
            <person name="Charrier B."/>
            <person name="Cho G.Y."/>
            <person name="Coelho S.M."/>
            <person name="Collen J."/>
            <person name="Corre E."/>
            <person name="Da Silva C."/>
            <person name="Delage L."/>
            <person name="Delaroque N."/>
            <person name="Dittami S.M."/>
            <person name="Doulbeau S."/>
            <person name="Elias M."/>
            <person name="Farnham G."/>
            <person name="Gachon C.M."/>
            <person name="Gschloessl B."/>
            <person name="Heesch S."/>
            <person name="Jabbari K."/>
            <person name="Jubin C."/>
            <person name="Kawai H."/>
            <person name="Kimura K."/>
            <person name="Kloareg B."/>
            <person name="Kupper F.C."/>
            <person name="Lang D."/>
            <person name="Le Bail A."/>
            <person name="Leblanc C."/>
            <person name="Lerouge P."/>
            <person name="Lohr M."/>
            <person name="Lopez P.J."/>
            <person name="Martens C."/>
            <person name="Maumus F."/>
            <person name="Michel G."/>
            <person name="Miranda-Saavedra D."/>
            <person name="Morales J."/>
            <person name="Moreau H."/>
            <person name="Motomura T."/>
            <person name="Nagasato C."/>
            <person name="Napoli C.A."/>
            <person name="Nelson D.R."/>
            <person name="Nyvall-Collen P."/>
            <person name="Peters A.F."/>
            <person name="Pommier C."/>
            <person name="Potin P."/>
            <person name="Poulain J."/>
            <person name="Quesneville H."/>
            <person name="Read B."/>
            <person name="Rensing S.A."/>
            <person name="Ritter A."/>
            <person name="Rousvoal S."/>
            <person name="Samanta M."/>
            <person name="Samson G."/>
            <person name="Schroeder D.C."/>
            <person name="Segurens B."/>
            <person name="Strittmatter M."/>
            <person name="Tonon T."/>
            <person name="Tregear J.W."/>
            <person name="Valentin K."/>
            <person name="von Dassow P."/>
            <person name="Yamagishi T."/>
            <person name="Van de Peer Y."/>
            <person name="Wincker P."/>
        </authorList>
    </citation>
    <scope>NUCLEOTIDE SEQUENCE [LARGE SCALE GENOMIC DNA]</scope>
    <source>
        <strain evidence="3">Ec32 / CCAP1310/4</strain>
    </source>
</reference>
<dbReference type="AlphaFoldDB" id="D7G1X9"/>
<dbReference type="Proteomes" id="UP000002630">
    <property type="component" value="Linkage Group LG18"/>
</dbReference>
<dbReference type="OrthoDB" id="10287265at2759"/>
<protein>
    <submittedName>
        <fullName evidence="2">Uncharacterized protein</fullName>
    </submittedName>
</protein>
<accession>D7G1X9</accession>
<evidence type="ECO:0000256" key="1">
    <source>
        <dbReference type="SAM" id="MobiDB-lite"/>
    </source>
</evidence>
<gene>
    <name evidence="2" type="ORF">Esi_0046_0091</name>
</gene>
<evidence type="ECO:0000313" key="3">
    <source>
        <dbReference type="Proteomes" id="UP000002630"/>
    </source>
</evidence>
<sequence length="361" mass="41585">MHVAVGGRCSRSAAVRFLGLRSGDAIESVRWGSGAVSQHHLFSSSARGEGGPDDSTTKARNRARAQEWATDDQRSSRWRSGGRYQKSRTGSQKKRDKTWQNSDPHEDLCRIKWEPDPDQLPSNWFRGHIPDMIKCKMFDLWQADPEKNTAMALAKQFGLPYLDVQAILTLKIKAKENVETIEGYEIYPEIEEIFTERKEAYIEELAQHYGQDIPFIYEHCPDIDKNDPSSWTNPREFKLGKLTEQDRSSKFDRPPLQSQDEVAEDLKYKRTNKAIYAAVREEEAAELTKKLEKEPNLPKRRWAYALKDTSSKDSSMVPPVLRDADGVMRAATVDEERGLSYADENLFRRDVRRWTALREMP</sequence>
<feature type="compositionally biased region" description="Basic and acidic residues" evidence="1">
    <location>
        <begin position="235"/>
        <end position="253"/>
    </location>
</feature>
<proteinExistence type="predicted"/>
<dbReference type="InParanoid" id="D7G1X9"/>
<feature type="region of interest" description="Disordered" evidence="1">
    <location>
        <begin position="42"/>
        <end position="104"/>
    </location>
</feature>
<dbReference type="EMBL" id="FN648663">
    <property type="protein sequence ID" value="CBJ48705.1"/>
    <property type="molecule type" value="Genomic_DNA"/>
</dbReference>
<dbReference type="EMBL" id="FN649743">
    <property type="protein sequence ID" value="CBJ48705.1"/>
    <property type="molecule type" value="Genomic_DNA"/>
</dbReference>
<organism evidence="2 3">
    <name type="scientific">Ectocarpus siliculosus</name>
    <name type="common">Brown alga</name>
    <name type="synonym">Conferva siliculosa</name>
    <dbReference type="NCBI Taxonomy" id="2880"/>
    <lineage>
        <taxon>Eukaryota</taxon>
        <taxon>Sar</taxon>
        <taxon>Stramenopiles</taxon>
        <taxon>Ochrophyta</taxon>
        <taxon>PX clade</taxon>
        <taxon>Phaeophyceae</taxon>
        <taxon>Ectocarpales</taxon>
        <taxon>Ectocarpaceae</taxon>
        <taxon>Ectocarpus</taxon>
    </lineage>
</organism>
<evidence type="ECO:0000313" key="2">
    <source>
        <dbReference type="EMBL" id="CBJ48705.1"/>
    </source>
</evidence>